<keyword evidence="2" id="KW-1185">Reference proteome</keyword>
<dbReference type="KEGG" id="aca:ACP_1366"/>
<organism evidence="1 2">
    <name type="scientific">Acidobacterium capsulatum (strain ATCC 51196 / DSM 11244 / BCRC 80197 / JCM 7670 / NBRC 15755 / NCIMB 13165 / 161)</name>
    <dbReference type="NCBI Taxonomy" id="240015"/>
    <lineage>
        <taxon>Bacteria</taxon>
        <taxon>Pseudomonadati</taxon>
        <taxon>Acidobacteriota</taxon>
        <taxon>Terriglobia</taxon>
        <taxon>Terriglobales</taxon>
        <taxon>Acidobacteriaceae</taxon>
        <taxon>Acidobacterium</taxon>
    </lineage>
</organism>
<name>C1F5I9_ACIC5</name>
<gene>
    <name evidence="1" type="ordered locus">ACP_1366</name>
</gene>
<protein>
    <submittedName>
        <fullName evidence="1">Uncharacterized protein</fullName>
    </submittedName>
</protein>
<dbReference type="Proteomes" id="UP000002207">
    <property type="component" value="Chromosome"/>
</dbReference>
<dbReference type="InParanoid" id="C1F5I9"/>
<sequence>MPAEGRSEELAPSFLYHKIAVYPPQKEKESPPSIERLS</sequence>
<reference evidence="1 2" key="1">
    <citation type="journal article" date="2009" name="Appl. Environ. Microbiol.">
        <title>Three genomes from the phylum Acidobacteria provide insight into the lifestyles of these microorganisms in soils.</title>
        <authorList>
            <person name="Ward N.L."/>
            <person name="Challacombe J.F."/>
            <person name="Janssen P.H."/>
            <person name="Henrissat B."/>
            <person name="Coutinho P.M."/>
            <person name="Wu M."/>
            <person name="Xie G."/>
            <person name="Haft D.H."/>
            <person name="Sait M."/>
            <person name="Badger J."/>
            <person name="Barabote R.D."/>
            <person name="Bradley B."/>
            <person name="Brettin T.S."/>
            <person name="Brinkac L.M."/>
            <person name="Bruce D."/>
            <person name="Creasy T."/>
            <person name="Daugherty S.C."/>
            <person name="Davidsen T.M."/>
            <person name="DeBoy R.T."/>
            <person name="Detter J.C."/>
            <person name="Dodson R.J."/>
            <person name="Durkin A.S."/>
            <person name="Ganapathy A."/>
            <person name="Gwinn-Giglio M."/>
            <person name="Han C.S."/>
            <person name="Khouri H."/>
            <person name="Kiss H."/>
            <person name="Kothari S.P."/>
            <person name="Madupu R."/>
            <person name="Nelson K.E."/>
            <person name="Nelson W.C."/>
            <person name="Paulsen I."/>
            <person name="Penn K."/>
            <person name="Ren Q."/>
            <person name="Rosovitz M.J."/>
            <person name="Selengut J.D."/>
            <person name="Shrivastava S."/>
            <person name="Sullivan S.A."/>
            <person name="Tapia R."/>
            <person name="Thompson L.S."/>
            <person name="Watkins K.L."/>
            <person name="Yang Q."/>
            <person name="Yu C."/>
            <person name="Zafar N."/>
            <person name="Zhou L."/>
            <person name="Kuske C.R."/>
        </authorList>
    </citation>
    <scope>NUCLEOTIDE SEQUENCE [LARGE SCALE GENOMIC DNA]</scope>
    <source>
        <strain evidence="2">ATCC 51196 / DSM 11244 / BCRC 80197 / JCM 7670 / NBRC 15755 / NCIMB 13165 / 161</strain>
    </source>
</reference>
<evidence type="ECO:0000313" key="1">
    <source>
        <dbReference type="EMBL" id="ACO33717.1"/>
    </source>
</evidence>
<accession>C1F5I9</accession>
<dbReference type="AlphaFoldDB" id="C1F5I9"/>
<proteinExistence type="predicted"/>
<dbReference type="EMBL" id="CP001472">
    <property type="protein sequence ID" value="ACO33717.1"/>
    <property type="molecule type" value="Genomic_DNA"/>
</dbReference>
<dbReference type="HOGENOM" id="CLU_3323400_0_0_0"/>
<evidence type="ECO:0000313" key="2">
    <source>
        <dbReference type="Proteomes" id="UP000002207"/>
    </source>
</evidence>